<accession>A0A8J2K4S3</accession>
<keyword evidence="2" id="KW-1185">Reference proteome</keyword>
<sequence>INTIREDFLGFETVTETTGSFLRTTIIRVLKSFGYSISKCRGQGYDGGANMSGKIKRVHALISYEHPLAFYSHCFSHSLNLVISGSCDLRPIRNMLGVVSQVSNFFTGSAKRQHYLSAIIEKSTVKPERRKTKLKSYNPTRWVERHDSLMAFKELYPYILLALEDIQESEAGDISSKAMTLESALGRSEFIVALQIACSCLVYTMVLSQRLQEKSIDLTKALGHVDNVKSTLKEMLQQKETTFKQIYGCAEELAAFAKTTISLPRSALKQSHRSNFPANTAEEYYRHSVYDPFLSHIISELEERFGERLAKVFPLEGLIPSKLNACTNEQILKAAWIYEQDLLCISEAVLQTEIVMWRNKWKDVQELPCDSLEALAHCDDFTPNVRVLLRLFATLHVSTASPERCFSVLRLPKTHLRSTMKETRLNGLASAYFYKYGLSMVEKIIEDFARSKPRRMEFTDWSKH</sequence>
<feature type="non-terminal residue" evidence="1">
    <location>
        <position position="1"/>
    </location>
</feature>
<dbReference type="AlphaFoldDB" id="A0A8J2K4S3"/>
<dbReference type="PANTHER" id="PTHR46289:SF14">
    <property type="entry name" value="DUF4371 DOMAIN-CONTAINING PROTEIN"/>
    <property type="match status" value="1"/>
</dbReference>
<gene>
    <name evidence="1" type="ORF">AFUS01_LOCUS21351</name>
</gene>
<dbReference type="OrthoDB" id="6624244at2759"/>
<name>A0A8J2K4S3_9HEXA</name>
<dbReference type="Proteomes" id="UP000708208">
    <property type="component" value="Unassembled WGS sequence"/>
</dbReference>
<reference evidence="1" key="1">
    <citation type="submission" date="2021-06" db="EMBL/GenBank/DDBJ databases">
        <authorList>
            <person name="Hodson N. C."/>
            <person name="Mongue J. A."/>
            <person name="Jaron S. K."/>
        </authorList>
    </citation>
    <scope>NUCLEOTIDE SEQUENCE</scope>
</reference>
<dbReference type="PANTHER" id="PTHR46289">
    <property type="entry name" value="52 KDA REPRESSOR OF THE INHIBITOR OF THE PROTEIN KINASE-LIKE PROTEIN-RELATED"/>
    <property type="match status" value="1"/>
</dbReference>
<evidence type="ECO:0000313" key="1">
    <source>
        <dbReference type="EMBL" id="CAG7732870.1"/>
    </source>
</evidence>
<dbReference type="InterPro" id="IPR052958">
    <property type="entry name" value="IFN-induced_PKR_regulator"/>
</dbReference>
<proteinExistence type="predicted"/>
<comment type="caution">
    <text evidence="1">The sequence shown here is derived from an EMBL/GenBank/DDBJ whole genome shotgun (WGS) entry which is preliminary data.</text>
</comment>
<protein>
    <recommendedName>
        <fullName evidence="3">52 kDa repressor of the inhibitor of the protein kinase</fullName>
    </recommendedName>
</protein>
<dbReference type="EMBL" id="CAJVCH010239238">
    <property type="protein sequence ID" value="CAG7732870.1"/>
    <property type="molecule type" value="Genomic_DNA"/>
</dbReference>
<evidence type="ECO:0008006" key="3">
    <source>
        <dbReference type="Google" id="ProtNLM"/>
    </source>
</evidence>
<organism evidence="1 2">
    <name type="scientific">Allacma fusca</name>
    <dbReference type="NCBI Taxonomy" id="39272"/>
    <lineage>
        <taxon>Eukaryota</taxon>
        <taxon>Metazoa</taxon>
        <taxon>Ecdysozoa</taxon>
        <taxon>Arthropoda</taxon>
        <taxon>Hexapoda</taxon>
        <taxon>Collembola</taxon>
        <taxon>Symphypleona</taxon>
        <taxon>Sminthuridae</taxon>
        <taxon>Allacma</taxon>
    </lineage>
</organism>
<evidence type="ECO:0000313" key="2">
    <source>
        <dbReference type="Proteomes" id="UP000708208"/>
    </source>
</evidence>